<dbReference type="GO" id="GO:0060090">
    <property type="term" value="F:molecular adaptor activity"/>
    <property type="evidence" value="ECO:0007669"/>
    <property type="project" value="TreeGrafter"/>
</dbReference>
<evidence type="ECO:0000313" key="23">
    <source>
        <dbReference type="Proteomes" id="UP000694845"/>
    </source>
</evidence>
<dbReference type="PANTHER" id="PTHR13222">
    <property type="entry name" value="RB1-INDUCIBLE COILED-COIL"/>
    <property type="match status" value="1"/>
</dbReference>
<evidence type="ECO:0000256" key="6">
    <source>
        <dbReference type="ARBA" id="ARBA00022490"/>
    </source>
</evidence>
<dbReference type="GO" id="GO:0019901">
    <property type="term" value="F:protein kinase binding"/>
    <property type="evidence" value="ECO:0007669"/>
    <property type="project" value="UniProtKB-ARBA"/>
</dbReference>
<dbReference type="GO" id="GO:0061709">
    <property type="term" value="P:reticulophagy"/>
    <property type="evidence" value="ECO:0007669"/>
    <property type="project" value="TreeGrafter"/>
</dbReference>
<evidence type="ECO:0000256" key="3">
    <source>
        <dbReference type="ARBA" id="ARBA00004371"/>
    </source>
</evidence>
<dbReference type="Gene3D" id="3.10.20.90">
    <property type="entry name" value="Phosphatidylinositol 3-kinase Catalytic Subunit, Chain A, domain 1"/>
    <property type="match status" value="1"/>
</dbReference>
<keyword evidence="10" id="KW-0805">Transcription regulation</keyword>
<evidence type="ECO:0000259" key="21">
    <source>
        <dbReference type="Pfam" id="PF04108"/>
    </source>
</evidence>
<keyword evidence="8" id="KW-0653">Protein transport</keyword>
<evidence type="ECO:0000259" key="22">
    <source>
        <dbReference type="Pfam" id="PF10377"/>
    </source>
</evidence>
<dbReference type="GO" id="GO:0005829">
    <property type="term" value="C:cytosol"/>
    <property type="evidence" value="ECO:0007669"/>
    <property type="project" value="UniProtKB-SubCell"/>
</dbReference>
<keyword evidence="13" id="KW-0458">Lysosome</keyword>
<feature type="coiled-coil region" evidence="19">
    <location>
        <begin position="919"/>
        <end position="999"/>
    </location>
</feature>
<dbReference type="GO" id="GO:1990316">
    <property type="term" value="C:Atg1/ULK1 kinase complex"/>
    <property type="evidence" value="ECO:0007669"/>
    <property type="project" value="TreeGrafter"/>
</dbReference>
<evidence type="ECO:0000256" key="1">
    <source>
        <dbReference type="ARBA" id="ARBA00004123"/>
    </source>
</evidence>
<dbReference type="InterPro" id="IPR019460">
    <property type="entry name" value="Atg11_C"/>
</dbReference>
<evidence type="ECO:0000256" key="17">
    <source>
        <dbReference type="ARBA" id="ARBA00069790"/>
    </source>
</evidence>
<dbReference type="GeneID" id="110975806"/>
<dbReference type="OMA" id="LMHTQNC"/>
<keyword evidence="14" id="KW-0539">Nucleus</keyword>
<evidence type="ECO:0000256" key="12">
    <source>
        <dbReference type="ARBA" id="ARBA00023163"/>
    </source>
</evidence>
<evidence type="ECO:0000256" key="13">
    <source>
        <dbReference type="ARBA" id="ARBA00023228"/>
    </source>
</evidence>
<evidence type="ECO:0000256" key="7">
    <source>
        <dbReference type="ARBA" id="ARBA00022553"/>
    </source>
</evidence>
<name>A0A8B7XVL1_ACAPL</name>
<feature type="domain" description="Autophagy protein ATG17-like" evidence="21">
    <location>
        <begin position="122"/>
        <end position="461"/>
    </location>
</feature>
<keyword evidence="15" id="KW-0131">Cell cycle</keyword>
<keyword evidence="6" id="KW-0963">Cytoplasm</keyword>
<evidence type="ECO:0000313" key="26">
    <source>
        <dbReference type="RefSeq" id="XP_022084291.1"/>
    </source>
</evidence>
<feature type="coiled-coil region" evidence="19">
    <location>
        <begin position="696"/>
        <end position="776"/>
    </location>
</feature>
<dbReference type="Pfam" id="PF10377">
    <property type="entry name" value="ATG11"/>
    <property type="match status" value="1"/>
</dbReference>
<reference evidence="24 25" key="1">
    <citation type="submission" date="2025-04" db="UniProtKB">
        <authorList>
            <consortium name="RefSeq"/>
        </authorList>
    </citation>
    <scope>IDENTIFICATION</scope>
</reference>
<dbReference type="RefSeq" id="XP_022084292.1">
    <property type="nucleotide sequence ID" value="XM_022228600.1"/>
</dbReference>
<keyword evidence="7" id="KW-0597">Phosphoprotein</keyword>
<dbReference type="InterPro" id="IPR045326">
    <property type="entry name" value="ATG17-like_dom"/>
</dbReference>
<evidence type="ECO:0000256" key="20">
    <source>
        <dbReference type="SAM" id="MobiDB-lite"/>
    </source>
</evidence>
<feature type="coiled-coil region" evidence="19">
    <location>
        <begin position="829"/>
        <end position="870"/>
    </location>
</feature>
<keyword evidence="23" id="KW-1185">Reference proteome</keyword>
<dbReference type="GO" id="GO:0034517">
    <property type="term" value="P:ribophagy"/>
    <property type="evidence" value="ECO:0007669"/>
    <property type="project" value="TreeGrafter"/>
</dbReference>
<accession>A0A8B7XVL1</accession>
<organism evidence="23 27">
    <name type="scientific">Acanthaster planci</name>
    <name type="common">Crown-of-thorns starfish</name>
    <dbReference type="NCBI Taxonomy" id="133434"/>
    <lineage>
        <taxon>Eukaryota</taxon>
        <taxon>Metazoa</taxon>
        <taxon>Echinodermata</taxon>
        <taxon>Eleutherozoa</taxon>
        <taxon>Asterozoa</taxon>
        <taxon>Asteroidea</taxon>
        <taxon>Valvatacea</taxon>
        <taxon>Valvatida</taxon>
        <taxon>Acanthasteridae</taxon>
        <taxon>Acanthaster</taxon>
    </lineage>
</organism>
<dbReference type="GO" id="GO:0034727">
    <property type="term" value="P:piecemeal microautophagy of the nucleus"/>
    <property type="evidence" value="ECO:0007669"/>
    <property type="project" value="TreeGrafter"/>
</dbReference>
<comment type="subcellular location">
    <subcellularLocation>
        <location evidence="4">Cytoplasm</location>
        <location evidence="4">Cytosol</location>
    </subcellularLocation>
    <subcellularLocation>
        <location evidence="3">Lysosome</location>
    </subcellularLocation>
    <subcellularLocation>
        <location evidence="1">Nucleus</location>
    </subcellularLocation>
    <subcellularLocation>
        <location evidence="2">Preautophagosomal structure</location>
    </subcellularLocation>
</comment>
<feature type="region of interest" description="Disordered" evidence="20">
    <location>
        <begin position="579"/>
        <end position="621"/>
    </location>
</feature>
<evidence type="ECO:0000256" key="16">
    <source>
        <dbReference type="ARBA" id="ARBA00053494"/>
    </source>
</evidence>
<keyword evidence="12" id="KW-0804">Transcription</keyword>
<evidence type="ECO:0000256" key="10">
    <source>
        <dbReference type="ARBA" id="ARBA00023015"/>
    </source>
</evidence>
<dbReference type="GO" id="GO:0000422">
    <property type="term" value="P:autophagy of mitochondrion"/>
    <property type="evidence" value="ECO:0007669"/>
    <property type="project" value="TreeGrafter"/>
</dbReference>
<dbReference type="Proteomes" id="UP000694845">
    <property type="component" value="Unplaced"/>
</dbReference>
<keyword evidence="11 19" id="KW-0175">Coiled coil</keyword>
<evidence type="ECO:0000313" key="27">
    <source>
        <dbReference type="RefSeq" id="XP_022084292.1"/>
    </source>
</evidence>
<gene>
    <name evidence="24 25 26 27" type="primary">LOC110975806</name>
</gene>
<evidence type="ECO:0000256" key="18">
    <source>
        <dbReference type="ARBA" id="ARBA00080154"/>
    </source>
</evidence>
<dbReference type="KEGG" id="aplc:110975806"/>
<feature type="coiled-coil region" evidence="19">
    <location>
        <begin position="1031"/>
        <end position="1058"/>
    </location>
</feature>
<dbReference type="CDD" id="cd17060">
    <property type="entry name" value="Ubl_RB1CC1"/>
    <property type="match status" value="1"/>
</dbReference>
<dbReference type="GO" id="GO:0061723">
    <property type="term" value="P:glycophagy"/>
    <property type="evidence" value="ECO:0007669"/>
    <property type="project" value="TreeGrafter"/>
</dbReference>
<proteinExistence type="predicted"/>
<feature type="compositionally biased region" description="Polar residues" evidence="20">
    <location>
        <begin position="602"/>
        <end position="621"/>
    </location>
</feature>
<evidence type="ECO:0000256" key="11">
    <source>
        <dbReference type="ARBA" id="ARBA00023054"/>
    </source>
</evidence>
<sequence>MLYVFMVNTGSMLTLDMALTMESVQRLQETLAAEYQLPIDKQVLLISGGQSLDPHIRVCSYSAGTDTNPIFLFSKGTIESAMPPVTSSMLQSKEEKLRLQVEGLKNLPHSYSAVVARTQLALQFHDLAKENLRLCEGLVHDQHLQQQGWMAVVANLEDITSAFEQRASAFRLSMTEFLEERPQLVTQLAEFGDVLRLLEKTPLLPCLLDESNIISRDTLPEGETLTLMQWISSQDQRSTLQQMAQQCSKSLDQFTQQVLDAMSAEINTTLDAVNNGSMKEVKGLGERLFGLEQLLTSAHKVLQEQAEMAQGMVQNQTRASNLNDASVLPDLCKSHQQQLTVMYKKHCQLAEISRRCQVAKDELCHNLHVRLRWIMYVEQQISAVHSKMLVYHENLKRLRKRLEIVRQVYSAPRLYAAAVVEVWRRRTFASHFTTWAGKVCESSLASHQSEMAKRREFATSMERHFLNVLFPGLIGEVPPLFATTPPGDFDTRLPDITNEDVIALREKLPELSHILKLQEEDLLETEAAYLPRRLRAASSDEQTQTSMNILEVKSNDSEITILKAEPAEGEATEELASLEPQELGGPPQRPDSLPNGKKFLSVDSSKVSKRSTPLSPDSPQSLSFQHVETFVSAAATPDLALSPLDMSTRGETPFASLLPTQEPNFYSAVTSPLDDAESPSKLPITEGSTAMLIKEVQSLKETLQMKEACLEETQLKLKEVQRQLEQRESELASAKDEKSLYQDKLNVSHMGIMSVAQKLETAIAKVREDCSEMREAITLDRTALSQSVISWFSKIEGVCDQVQLHVTGEKSKAVDAATQHLQMKWDSESNHLKMEITRLNEQIETLKQDCQETQVRLNEREMELAILREKSCKELESLRCQMEVEARKEVAQVESGKQKEIQDLLVTIKEKEDALHMMRETTEEEIDLLRAHLTAENEKCLDALRSELTEKHQREVEDKLRRLQDTQLEELAEFKKTTELRVEAACKDLRQALDKVKEEELCELKAKMEEHHSSKISVLSDTLTARIAEIRKAHNCTVEEIKKELTSARNQQQQLIESSQLGLAEMEESFVIEKQSPTLASEEVQRNPPGLQPSNLDPRVSNPEREQMVLMAERQQTFNEAVSRVAASKDKTIEDLRKTVAELREQQTRNQDTIGKLLTDKGDLDAEMTSALREAHKSQKSLQDAIVSKDTQLAELQQKLQAAESKSSSPAELLVSSERDTMKASSATEGRLQALLKSKEQECTTLKHQVMQLRVSQGSTSRAEKISIVDISVGDLVLIFFEEPRDNYVVFSIEPTLYFVHSESLPGLDLKRHGSDGPKRQWIIGRVSDKEYCQAKKANNRFKVAMGTKFYRVKAKKYDLRQEHSGAK</sequence>
<evidence type="ECO:0000256" key="14">
    <source>
        <dbReference type="ARBA" id="ARBA00023242"/>
    </source>
</evidence>
<dbReference type="GO" id="GO:0005634">
    <property type="term" value="C:nucleus"/>
    <property type="evidence" value="ECO:0007669"/>
    <property type="project" value="UniProtKB-SubCell"/>
</dbReference>
<dbReference type="Pfam" id="PF04108">
    <property type="entry name" value="ATG17_like"/>
    <property type="match status" value="1"/>
</dbReference>
<evidence type="ECO:0000256" key="15">
    <source>
        <dbReference type="ARBA" id="ARBA00023306"/>
    </source>
</evidence>
<dbReference type="InterPro" id="IPR040040">
    <property type="entry name" value="ATG11"/>
</dbReference>
<dbReference type="CTD" id="9821"/>
<evidence type="ECO:0000256" key="19">
    <source>
        <dbReference type="SAM" id="Coils"/>
    </source>
</evidence>
<feature type="coiled-coil region" evidence="19">
    <location>
        <begin position="1126"/>
        <end position="1153"/>
    </location>
</feature>
<evidence type="ECO:0000256" key="5">
    <source>
        <dbReference type="ARBA" id="ARBA00022448"/>
    </source>
</evidence>
<dbReference type="RefSeq" id="XP_022084290.1">
    <property type="nucleotide sequence ID" value="XM_022228598.1"/>
</dbReference>
<evidence type="ECO:0000256" key="2">
    <source>
        <dbReference type="ARBA" id="ARBA00004329"/>
    </source>
</evidence>
<dbReference type="GO" id="GO:0034045">
    <property type="term" value="C:phagophore assembly site membrane"/>
    <property type="evidence" value="ECO:0007669"/>
    <property type="project" value="TreeGrafter"/>
</dbReference>
<evidence type="ECO:0000256" key="4">
    <source>
        <dbReference type="ARBA" id="ARBA00004514"/>
    </source>
</evidence>
<feature type="region of interest" description="Disordered" evidence="20">
    <location>
        <begin position="1200"/>
        <end position="1228"/>
    </location>
</feature>
<dbReference type="GO" id="GO:0000045">
    <property type="term" value="P:autophagosome assembly"/>
    <property type="evidence" value="ECO:0007669"/>
    <property type="project" value="InterPro"/>
</dbReference>
<dbReference type="GO" id="GO:0015031">
    <property type="term" value="P:protein transport"/>
    <property type="evidence" value="ECO:0007669"/>
    <property type="project" value="UniProtKB-KW"/>
</dbReference>
<evidence type="ECO:0000313" key="24">
    <source>
        <dbReference type="RefSeq" id="XP_022084289.1"/>
    </source>
</evidence>
<feature type="region of interest" description="Disordered" evidence="20">
    <location>
        <begin position="1074"/>
        <end position="1100"/>
    </location>
</feature>
<comment type="function">
    <text evidence="16">Involved in autophagy. Regulates early events but also late events of autophagosome formation through direct interaction with Atg16L1. Required for the formation of the autophagosome-like double-membrane structure that surrounds the Salmonella-containing vacuole (SCV) during S.typhimurium infection and subsequent xenophagy. Involved in repair of DNA damage caused by ionizing radiation, which subsequently improves cell survival by decreasing apoptosis. Inhibits PTK2/FAK1 and PTK2B/PYK2 kinase activity, affecting their downstream signaling pathways. Plays a role as a modulator of TGF-beta-signaling by restricting substrate specificity of RNF111. Functions as a DNA-binding transcription factor. Is a potent regulator of the RB1 pathway through induction of RB1 expression. Plays a crucial role in muscular differentiation. Plays an indispensable role in fetal hematopoiesis and in the regulation of neuronal homeostasis.</text>
</comment>
<dbReference type="OrthoDB" id="447953at2759"/>
<dbReference type="RefSeq" id="XP_022084289.1">
    <property type="nucleotide sequence ID" value="XM_022228597.1"/>
</dbReference>
<dbReference type="GO" id="GO:0005764">
    <property type="term" value="C:lysosome"/>
    <property type="evidence" value="ECO:0007669"/>
    <property type="project" value="UniProtKB-SubCell"/>
</dbReference>
<dbReference type="GO" id="GO:0008285">
    <property type="term" value="P:negative regulation of cell population proliferation"/>
    <property type="evidence" value="ECO:0007669"/>
    <property type="project" value="UniProtKB-ARBA"/>
</dbReference>
<dbReference type="GO" id="GO:0031090">
    <property type="term" value="C:organelle membrane"/>
    <property type="evidence" value="ECO:0007669"/>
    <property type="project" value="UniProtKB-ARBA"/>
</dbReference>
<evidence type="ECO:0000313" key="25">
    <source>
        <dbReference type="RefSeq" id="XP_022084290.1"/>
    </source>
</evidence>
<protein>
    <recommendedName>
        <fullName evidence="17">RB1-inducible coiled-coil protein 1</fullName>
    </recommendedName>
    <alternativeName>
        <fullName evidence="18">FAK family kinase-interacting protein of 200 kDa</fullName>
    </alternativeName>
</protein>
<dbReference type="RefSeq" id="XP_022084291.1">
    <property type="nucleotide sequence ID" value="XM_022228599.1"/>
</dbReference>
<keyword evidence="5" id="KW-0813">Transport</keyword>
<keyword evidence="9" id="KW-0072">Autophagy</keyword>
<evidence type="ECO:0000256" key="9">
    <source>
        <dbReference type="ARBA" id="ARBA00023006"/>
    </source>
</evidence>
<evidence type="ECO:0000256" key="8">
    <source>
        <dbReference type="ARBA" id="ARBA00022927"/>
    </source>
</evidence>
<dbReference type="FunFam" id="3.10.20.90:FF:000049">
    <property type="entry name" value="RB1-inducible coiled-coil protein 1 isoform X1"/>
    <property type="match status" value="1"/>
</dbReference>
<feature type="domain" description="Autophagy-related protein 11 C-terminal" evidence="22">
    <location>
        <begin position="1252"/>
        <end position="1356"/>
    </location>
</feature>
<dbReference type="PANTHER" id="PTHR13222:SF1">
    <property type="entry name" value="RB1-INDUCIBLE COILED-COIL PROTEIN 1"/>
    <property type="match status" value="1"/>
</dbReference>